<dbReference type="OrthoDB" id="2261101at2759"/>
<evidence type="ECO:0000256" key="2">
    <source>
        <dbReference type="SAM" id="Phobius"/>
    </source>
</evidence>
<feature type="transmembrane region" description="Helical" evidence="2">
    <location>
        <begin position="21"/>
        <end position="46"/>
    </location>
</feature>
<feature type="transmembrane region" description="Helical" evidence="2">
    <location>
        <begin position="58"/>
        <end position="76"/>
    </location>
</feature>
<dbReference type="AlphaFoldDB" id="A0A077X3R5"/>
<gene>
    <name evidence="3" type="ORF">LRAMOSA06410</name>
</gene>
<evidence type="ECO:0000256" key="1">
    <source>
        <dbReference type="SAM" id="MobiDB-lite"/>
    </source>
</evidence>
<organism evidence="3">
    <name type="scientific">Lichtheimia ramosa</name>
    <dbReference type="NCBI Taxonomy" id="688394"/>
    <lineage>
        <taxon>Eukaryota</taxon>
        <taxon>Fungi</taxon>
        <taxon>Fungi incertae sedis</taxon>
        <taxon>Mucoromycota</taxon>
        <taxon>Mucoromycotina</taxon>
        <taxon>Mucoromycetes</taxon>
        <taxon>Mucorales</taxon>
        <taxon>Lichtheimiaceae</taxon>
        <taxon>Lichtheimia</taxon>
    </lineage>
</organism>
<accession>A0A077X3R5</accession>
<keyword evidence="2" id="KW-1133">Transmembrane helix</keyword>
<feature type="region of interest" description="Disordered" evidence="1">
    <location>
        <begin position="100"/>
        <end position="156"/>
    </location>
</feature>
<dbReference type="EMBL" id="LK023386">
    <property type="protein sequence ID" value="CDS14240.1"/>
    <property type="molecule type" value="Genomic_DNA"/>
</dbReference>
<proteinExistence type="predicted"/>
<protein>
    <submittedName>
        <fullName evidence="3">Uncharacterized protein</fullName>
    </submittedName>
</protein>
<keyword evidence="2" id="KW-0812">Transmembrane</keyword>
<keyword evidence="2" id="KW-0472">Membrane</keyword>
<sequence length="156" mass="17141">MSKEEIKKELTKYEPTPEERTVIRGAVFNFISLATAGAGSLGLSGYLWNKSRPKPTGIPTILGFFAGLALGGALGMEKGMRTLRANLPSDSKLLSIIRETDQLREHPPLPPQLDPQQQQPKPAANGDDQFLSDEAVKAEEQKMFQQHEQPSLSSQQ</sequence>
<evidence type="ECO:0000313" key="3">
    <source>
        <dbReference type="EMBL" id="CDS14240.1"/>
    </source>
</evidence>
<feature type="compositionally biased region" description="Polar residues" evidence="1">
    <location>
        <begin position="143"/>
        <end position="156"/>
    </location>
</feature>
<reference evidence="3" key="1">
    <citation type="journal article" date="2014" name="Genome Announc.">
        <title>De novo whole-genome sequence and genome annotation of Lichtheimia ramosa.</title>
        <authorList>
            <person name="Linde J."/>
            <person name="Schwartze V."/>
            <person name="Binder U."/>
            <person name="Lass-Florl C."/>
            <person name="Voigt K."/>
            <person name="Horn F."/>
        </authorList>
    </citation>
    <scope>NUCLEOTIDE SEQUENCE</scope>
    <source>
        <strain evidence="3">JMRC FSU:6197</strain>
    </source>
</reference>
<name>A0A077X3R5_9FUNG</name>